<evidence type="ECO:0000256" key="3">
    <source>
        <dbReference type="ARBA" id="ARBA00022571"/>
    </source>
</evidence>
<dbReference type="InterPro" id="IPR024083">
    <property type="entry name" value="Fumarase/histidase_N"/>
</dbReference>
<dbReference type="GO" id="GO:0005829">
    <property type="term" value="C:cytosol"/>
    <property type="evidence" value="ECO:0007669"/>
    <property type="project" value="TreeGrafter"/>
</dbReference>
<dbReference type="InterPro" id="IPR009049">
    <property type="entry name" value="Argininosuccinate_lyase"/>
</dbReference>
<dbReference type="Gene3D" id="1.20.200.10">
    <property type="entry name" value="Fumarase/aspartase (Central domain)"/>
    <property type="match status" value="1"/>
</dbReference>
<organism evidence="9 10">
    <name type="scientific">Bifidobacterium breve</name>
    <dbReference type="NCBI Taxonomy" id="1685"/>
    <lineage>
        <taxon>Bacteria</taxon>
        <taxon>Bacillati</taxon>
        <taxon>Actinomycetota</taxon>
        <taxon>Actinomycetes</taxon>
        <taxon>Bifidobacteriales</taxon>
        <taxon>Bifidobacteriaceae</taxon>
        <taxon>Bifidobacterium</taxon>
    </lineage>
</organism>
<dbReference type="InterPro" id="IPR000362">
    <property type="entry name" value="Fumarate_lyase_fam"/>
</dbReference>
<dbReference type="InterPro" id="IPR008948">
    <property type="entry name" value="L-Aspartase-like"/>
</dbReference>
<comment type="pathway">
    <text evidence="1 6">Amino-acid biosynthesis; L-arginine biosynthesis; L-arginine from L-ornithine and carbamoyl phosphate: step 3/3.</text>
</comment>
<evidence type="ECO:0000256" key="2">
    <source>
        <dbReference type="ARBA" id="ARBA00012338"/>
    </source>
</evidence>
<dbReference type="FunFam" id="1.20.200.10:FF:000015">
    <property type="entry name" value="argininosuccinate lyase isoform X2"/>
    <property type="match status" value="1"/>
</dbReference>
<dbReference type="EC" id="4.3.2.1" evidence="2 6"/>
<comment type="similarity">
    <text evidence="6">Belongs to the lyase 1 family. Argininosuccinate lyase subfamily.</text>
</comment>
<dbReference type="InterPro" id="IPR022761">
    <property type="entry name" value="Fumarate_lyase_N"/>
</dbReference>
<feature type="domain" description="Fumarate lyase N-terminal" evidence="7">
    <location>
        <begin position="18"/>
        <end position="308"/>
    </location>
</feature>
<protein>
    <recommendedName>
        <fullName evidence="2 6">Argininosuccinate lyase</fullName>
        <shortName evidence="6">ASAL</shortName>
        <ecNumber evidence="2 6">4.3.2.1</ecNumber>
    </recommendedName>
    <alternativeName>
        <fullName evidence="6">Arginosuccinase</fullName>
    </alternativeName>
</protein>
<dbReference type="PROSITE" id="PS00163">
    <property type="entry name" value="FUMARATE_LYASES"/>
    <property type="match status" value="1"/>
</dbReference>
<keyword evidence="6" id="KW-0963">Cytoplasm</keyword>
<dbReference type="PRINTS" id="PR00149">
    <property type="entry name" value="FUMRATELYASE"/>
</dbReference>
<dbReference type="PANTHER" id="PTHR43814">
    <property type="entry name" value="ARGININOSUCCINATE LYASE"/>
    <property type="match status" value="1"/>
</dbReference>
<dbReference type="FunFam" id="1.10.40.30:FF:000001">
    <property type="entry name" value="Argininosuccinate lyase"/>
    <property type="match status" value="1"/>
</dbReference>
<keyword evidence="5 6" id="KW-0456">Lyase</keyword>
<evidence type="ECO:0000256" key="4">
    <source>
        <dbReference type="ARBA" id="ARBA00022605"/>
    </source>
</evidence>
<feature type="domain" description="Argininosuccinate lyase C-terminal" evidence="8">
    <location>
        <begin position="371"/>
        <end position="443"/>
    </location>
</feature>
<keyword evidence="3 6" id="KW-0055">Arginine biosynthesis</keyword>
<evidence type="ECO:0000259" key="8">
    <source>
        <dbReference type="Pfam" id="PF14698"/>
    </source>
</evidence>
<dbReference type="Pfam" id="PF14698">
    <property type="entry name" value="ASL_C2"/>
    <property type="match status" value="1"/>
</dbReference>
<name>A0AAN1I9T6_BIFBR</name>
<evidence type="ECO:0000259" key="7">
    <source>
        <dbReference type="Pfam" id="PF00206"/>
    </source>
</evidence>
<dbReference type="EMBL" id="CP021392">
    <property type="protein sequence ID" value="AUD80748.1"/>
    <property type="molecule type" value="Genomic_DNA"/>
</dbReference>
<dbReference type="PANTHER" id="PTHR43814:SF1">
    <property type="entry name" value="ARGININOSUCCINATE LYASE"/>
    <property type="match status" value="1"/>
</dbReference>
<accession>A0AAN1I9T6</accession>
<dbReference type="PRINTS" id="PR00145">
    <property type="entry name" value="ARGSUCLYASE"/>
</dbReference>
<evidence type="ECO:0000256" key="1">
    <source>
        <dbReference type="ARBA" id="ARBA00004941"/>
    </source>
</evidence>
<dbReference type="HAMAP" id="MF_00006">
    <property type="entry name" value="Arg_succ_lyase"/>
    <property type="match status" value="1"/>
</dbReference>
<dbReference type="Gene3D" id="1.10.40.30">
    <property type="entry name" value="Fumarase/aspartase (C-terminal domain)"/>
    <property type="match status" value="1"/>
</dbReference>
<dbReference type="NCBIfam" id="TIGR00838">
    <property type="entry name" value="argH"/>
    <property type="match status" value="1"/>
</dbReference>
<gene>
    <name evidence="6" type="primary">argH</name>
    <name evidence="9" type="ORF">NRBB51_0646</name>
</gene>
<proteinExistence type="inferred from homology"/>
<reference evidence="9 10" key="1">
    <citation type="submission" date="2017-05" db="EMBL/GenBank/DDBJ databases">
        <title>Comparative genomics and methylome analysis of the gut commensal Bifidobacterium breve.</title>
        <authorList>
            <person name="Bottacini F."/>
            <person name="Morrissey R."/>
            <person name="Roberts R.J."/>
            <person name="James K."/>
            <person name="van Breen J."/>
            <person name="Egan M."/>
            <person name="Lambert J."/>
            <person name="van Limpt K."/>
            <person name="Stanton C."/>
            <person name="Knol J."/>
            <person name="O' Connell Motherway M."/>
            <person name="van Sinderen D."/>
        </authorList>
    </citation>
    <scope>NUCLEOTIDE SEQUENCE [LARGE SCALE GENOMIC DNA]</scope>
    <source>
        <strain evidence="9 10">NRBB51</strain>
    </source>
</reference>
<dbReference type="Pfam" id="PF00206">
    <property type="entry name" value="Lyase_1"/>
    <property type="match status" value="1"/>
</dbReference>
<dbReference type="SUPFAM" id="SSF48557">
    <property type="entry name" value="L-aspartase-like"/>
    <property type="match status" value="1"/>
</dbReference>
<dbReference type="AlphaFoldDB" id="A0AAN1I9T6"/>
<dbReference type="Gene3D" id="1.10.275.10">
    <property type="entry name" value="Fumarase/aspartase (N-terminal domain)"/>
    <property type="match status" value="1"/>
</dbReference>
<dbReference type="CDD" id="cd01359">
    <property type="entry name" value="Argininosuccinate_lyase"/>
    <property type="match status" value="1"/>
</dbReference>
<dbReference type="RefSeq" id="WP_025332181.1">
    <property type="nucleotide sequence ID" value="NZ_BCXU01000014.1"/>
</dbReference>
<dbReference type="GO" id="GO:0042450">
    <property type="term" value="P:L-arginine biosynthetic process via ornithine"/>
    <property type="evidence" value="ECO:0007669"/>
    <property type="project" value="UniProtKB-UniRule"/>
</dbReference>
<dbReference type="GO" id="GO:0004056">
    <property type="term" value="F:argininosuccinate lyase activity"/>
    <property type="evidence" value="ECO:0007669"/>
    <property type="project" value="UniProtKB-UniRule"/>
</dbReference>
<comment type="subcellular location">
    <subcellularLocation>
        <location evidence="6">Cytoplasm</location>
    </subcellularLocation>
</comment>
<evidence type="ECO:0000313" key="9">
    <source>
        <dbReference type="EMBL" id="AUD80748.1"/>
    </source>
</evidence>
<evidence type="ECO:0000256" key="6">
    <source>
        <dbReference type="HAMAP-Rule" id="MF_00006"/>
    </source>
</evidence>
<evidence type="ECO:0000256" key="5">
    <source>
        <dbReference type="ARBA" id="ARBA00023239"/>
    </source>
</evidence>
<dbReference type="InterPro" id="IPR020557">
    <property type="entry name" value="Fumarate_lyase_CS"/>
</dbReference>
<sequence length="490" mass="53310">MTENNEHLALWGGRFTSGPSPELARLSKSTQFDWRLADDDIAGSRAHARALGRAGLLTADELQRMEDALDTLQRHVDDGSFAPIEDDEDEATALERGLIDIAGDELGGKLRAGRSRNDQIACLIRMWLRRHSRVIAGLLLDLVNALIEQSEKAGRTVMPGRTHMQHAQPVLLAHQLMAHAWPLIRDVQRLIDWDKRINASPYGSGALAGNTLGLDPEAVARELGFSRVTDNSIDGTAARDLVAEFAFVAAMTGVDISRLSEEIIIWNTQEFAFVKLDDGYSTGSSIMPQKKNPDIAELARGKSGRLIGDLTGLLATLKGLPTAYARDLQEDKEAVFDQVDTLEVLLPAFTGMVRTMRFDADRLEAEAPTGFALATDIAEWLVKNGVPFRHAHELSGACVKLAEGRGQELWDLTDEDFIETFAAFLPVGKAPGVREVLSSHGSVDSRNGKGGTAYGRVREQIADAKASVEELKLFPASTSDGSAYKAPGTF</sequence>
<dbReference type="InterPro" id="IPR029419">
    <property type="entry name" value="Arg_succ_lyase_C"/>
</dbReference>
<comment type="catalytic activity">
    <reaction evidence="6">
        <text>2-(N(omega)-L-arginino)succinate = fumarate + L-arginine</text>
        <dbReference type="Rhea" id="RHEA:24020"/>
        <dbReference type="ChEBI" id="CHEBI:29806"/>
        <dbReference type="ChEBI" id="CHEBI:32682"/>
        <dbReference type="ChEBI" id="CHEBI:57472"/>
        <dbReference type="EC" id="4.3.2.1"/>
    </reaction>
</comment>
<keyword evidence="4 6" id="KW-0028">Amino-acid biosynthesis</keyword>
<evidence type="ECO:0000313" key="10">
    <source>
        <dbReference type="Proteomes" id="UP000232609"/>
    </source>
</evidence>
<dbReference type="Proteomes" id="UP000232609">
    <property type="component" value="Chromosome"/>
</dbReference>